<dbReference type="EMBL" id="SHKV01000001">
    <property type="protein sequence ID" value="RZU33884.1"/>
    <property type="molecule type" value="Genomic_DNA"/>
</dbReference>
<dbReference type="InterPro" id="IPR052016">
    <property type="entry name" value="Bact_Sigma-Reg"/>
</dbReference>
<evidence type="ECO:0000313" key="6">
    <source>
        <dbReference type="Proteomes" id="UP000292507"/>
    </source>
</evidence>
<dbReference type="InterPro" id="IPR001932">
    <property type="entry name" value="PPM-type_phosphatase-like_dom"/>
</dbReference>
<reference evidence="5 6" key="1">
    <citation type="submission" date="2019-02" db="EMBL/GenBank/DDBJ databases">
        <title>Sequencing the genomes of 1000 actinobacteria strains.</title>
        <authorList>
            <person name="Klenk H.-P."/>
        </authorList>
    </citation>
    <scope>NUCLEOTIDE SEQUENCE [LARGE SCALE GENOMIC DNA]</scope>
    <source>
        <strain evidence="5 6">DSM 44509</strain>
    </source>
</reference>
<accession>A0A4Q7YBC9</accession>
<dbReference type="Proteomes" id="UP000292507">
    <property type="component" value="Unassembled WGS sequence"/>
</dbReference>
<dbReference type="Pfam" id="PF08448">
    <property type="entry name" value="PAS_4"/>
    <property type="match status" value="1"/>
</dbReference>
<evidence type="ECO:0000313" key="5">
    <source>
        <dbReference type="EMBL" id="RZU33884.1"/>
    </source>
</evidence>
<dbReference type="SUPFAM" id="SSF81606">
    <property type="entry name" value="PP2C-like"/>
    <property type="match status" value="1"/>
</dbReference>
<dbReference type="InterPro" id="IPR029016">
    <property type="entry name" value="GAF-like_dom_sf"/>
</dbReference>
<keyword evidence="1" id="KW-0378">Hydrolase</keyword>
<dbReference type="SMART" id="SM00331">
    <property type="entry name" value="PP2C_SIG"/>
    <property type="match status" value="1"/>
</dbReference>
<dbReference type="Pfam" id="PF13185">
    <property type="entry name" value="GAF_2"/>
    <property type="match status" value="1"/>
</dbReference>
<feature type="region of interest" description="Disordered" evidence="2">
    <location>
        <begin position="1"/>
        <end position="25"/>
    </location>
</feature>
<dbReference type="InterPro" id="IPR000700">
    <property type="entry name" value="PAS-assoc_C"/>
</dbReference>
<organism evidence="5 6">
    <name type="scientific">Blastococcus saxobsidens</name>
    <dbReference type="NCBI Taxonomy" id="138336"/>
    <lineage>
        <taxon>Bacteria</taxon>
        <taxon>Bacillati</taxon>
        <taxon>Actinomycetota</taxon>
        <taxon>Actinomycetes</taxon>
        <taxon>Geodermatophilales</taxon>
        <taxon>Geodermatophilaceae</taxon>
        <taxon>Blastococcus</taxon>
    </lineage>
</organism>
<dbReference type="InterPro" id="IPR013655">
    <property type="entry name" value="PAS_fold_3"/>
</dbReference>
<protein>
    <submittedName>
        <fullName evidence="5">PAS domain S-box-containing protein</fullName>
    </submittedName>
</protein>
<dbReference type="CDD" id="cd00130">
    <property type="entry name" value="PAS"/>
    <property type="match status" value="2"/>
</dbReference>
<dbReference type="PROSITE" id="PS50113">
    <property type="entry name" value="PAC"/>
    <property type="match status" value="1"/>
</dbReference>
<sequence>MTAAERSPGLFPGAADPGGRGADRTEQVRRLVPEALGSRNLQRLTDLTTRLLDCDIAQVSLVGEVQTAVAGTGLPPGGIGARLPLADSLCAVAVAAGGPLVVRDAARDPRVSERAPVRSGEIGSYLGIPLVTGEGEALGALCVYGTEARDWTERDIALLRQLADSVGTELHLMALTAEYEAHRLRFELAIDAAGIGSFDWNLVTGRLLWDDRLLSLFGYDRAGFDESIDAFAARVHPDDRERTLEALQAAIDTVGSYDAEYRVVLPSGETRWIRGSGRAVADDQGTAVRLLGAGYDTTPQRQEDVRIARLLEAMKASFFSLDRDWRFTYVNAEAERVLGARREELLGGVVWELFPAAVGSDFERHYRTAAATGREQMFEAYYPAPLDAWFEVRAWPTPDGLSVSFLDVTERRAAEDHARRSAARLALVAHTTTAMSAALGTLEDEEAALRRVAELLVPELGDWSILTLVDEDGRMRDVATSHRDPQQRDLVARYAALRLASLQPGAPIMRALASGQVLVVPDVGAAAGSTLPAGEVSDVFWRLAPQSAVTLPLSARGRTLGAVSIYRSADRPVPGDEDVATVRDVAGRMALALDNARLYRQQRRLAEGLQRSLLTAPPQPDHSEIVVRYHPAMAVAEVGGDWYDAWVQASGATVLVIGDVVGHDTEAAAAMGQLRGMLRGIGFRDGLGPATVLTDLDGAMQSLQVGTLATAAIVRVEQTAEERAAGVNRLRWSNAGHPPPLVVHPDGRIEELAGQRAELMLGVDPATRRTETETTVARGATVLLYTDGLVEGRDLSLDEGTARLTAALAELVGLPLPELCDALLLRLRPEGLQDDVAIVALRLHPQD</sequence>
<dbReference type="InterPro" id="IPR036457">
    <property type="entry name" value="PPM-type-like_dom_sf"/>
</dbReference>
<proteinExistence type="predicted"/>
<comment type="caution">
    <text evidence="5">The sequence shown here is derived from an EMBL/GenBank/DDBJ whole genome shotgun (WGS) entry which is preliminary data.</text>
</comment>
<dbReference type="InterPro" id="IPR035965">
    <property type="entry name" value="PAS-like_dom_sf"/>
</dbReference>
<dbReference type="Gene3D" id="3.60.40.10">
    <property type="entry name" value="PPM-type phosphatase domain"/>
    <property type="match status" value="1"/>
</dbReference>
<feature type="domain" description="PAC" evidence="4">
    <location>
        <begin position="257"/>
        <end position="309"/>
    </location>
</feature>
<dbReference type="SUPFAM" id="SSF55785">
    <property type="entry name" value="PYP-like sensor domain (PAS domain)"/>
    <property type="match status" value="2"/>
</dbReference>
<dbReference type="Gene3D" id="3.30.450.40">
    <property type="match status" value="2"/>
</dbReference>
<dbReference type="OrthoDB" id="118142at2"/>
<keyword evidence="6" id="KW-1185">Reference proteome</keyword>
<dbReference type="InterPro" id="IPR001610">
    <property type="entry name" value="PAC"/>
</dbReference>
<feature type="domain" description="PAS" evidence="3">
    <location>
        <begin position="303"/>
        <end position="347"/>
    </location>
</feature>
<dbReference type="SMART" id="SM00065">
    <property type="entry name" value="GAF"/>
    <property type="match status" value="2"/>
</dbReference>
<name>A0A4Q7YBC9_9ACTN</name>
<dbReference type="Pfam" id="PF07228">
    <property type="entry name" value="SpoIIE"/>
    <property type="match status" value="1"/>
</dbReference>
<dbReference type="SUPFAM" id="SSF55781">
    <property type="entry name" value="GAF domain-like"/>
    <property type="match status" value="2"/>
</dbReference>
<evidence type="ECO:0000256" key="2">
    <source>
        <dbReference type="SAM" id="MobiDB-lite"/>
    </source>
</evidence>
<dbReference type="Pfam" id="PF08447">
    <property type="entry name" value="PAS_3"/>
    <property type="match status" value="1"/>
</dbReference>
<dbReference type="Gene3D" id="3.30.450.20">
    <property type="entry name" value="PAS domain"/>
    <property type="match status" value="2"/>
</dbReference>
<dbReference type="PANTHER" id="PTHR43156">
    <property type="entry name" value="STAGE II SPORULATION PROTEIN E-RELATED"/>
    <property type="match status" value="1"/>
</dbReference>
<dbReference type="InterPro" id="IPR013656">
    <property type="entry name" value="PAS_4"/>
</dbReference>
<dbReference type="Pfam" id="PF01590">
    <property type="entry name" value="GAF"/>
    <property type="match status" value="1"/>
</dbReference>
<dbReference type="SMART" id="SM00091">
    <property type="entry name" value="PAS"/>
    <property type="match status" value="2"/>
</dbReference>
<dbReference type="GO" id="GO:0016791">
    <property type="term" value="F:phosphatase activity"/>
    <property type="evidence" value="ECO:0007669"/>
    <property type="project" value="TreeGrafter"/>
</dbReference>
<evidence type="ECO:0000259" key="4">
    <source>
        <dbReference type="PROSITE" id="PS50113"/>
    </source>
</evidence>
<dbReference type="PANTHER" id="PTHR43156:SF2">
    <property type="entry name" value="STAGE II SPORULATION PROTEIN E"/>
    <property type="match status" value="1"/>
</dbReference>
<evidence type="ECO:0000259" key="3">
    <source>
        <dbReference type="PROSITE" id="PS50112"/>
    </source>
</evidence>
<dbReference type="SMART" id="SM00086">
    <property type="entry name" value="PAC"/>
    <property type="match status" value="1"/>
</dbReference>
<evidence type="ECO:0000256" key="1">
    <source>
        <dbReference type="ARBA" id="ARBA00022801"/>
    </source>
</evidence>
<dbReference type="RefSeq" id="WP_104528812.1">
    <property type="nucleotide sequence ID" value="NZ_POQT01000018.1"/>
</dbReference>
<dbReference type="AlphaFoldDB" id="A0A4Q7YBC9"/>
<dbReference type="InterPro" id="IPR003018">
    <property type="entry name" value="GAF"/>
</dbReference>
<gene>
    <name evidence="5" type="ORF">BKA19_3624</name>
</gene>
<dbReference type="Gene3D" id="2.10.70.100">
    <property type="match status" value="1"/>
</dbReference>
<dbReference type="InterPro" id="IPR000014">
    <property type="entry name" value="PAS"/>
</dbReference>
<dbReference type="NCBIfam" id="TIGR00229">
    <property type="entry name" value="sensory_box"/>
    <property type="match status" value="1"/>
</dbReference>
<dbReference type="PROSITE" id="PS50112">
    <property type="entry name" value="PAS"/>
    <property type="match status" value="1"/>
</dbReference>